<keyword evidence="7" id="KW-1185">Reference proteome</keyword>
<dbReference type="InterPro" id="IPR043128">
    <property type="entry name" value="Rev_trsase/Diguanyl_cyclase"/>
</dbReference>
<dbReference type="SUPFAM" id="SSF55781">
    <property type="entry name" value="GAF domain-like"/>
    <property type="match status" value="1"/>
</dbReference>
<dbReference type="Gene3D" id="3.30.450.40">
    <property type="match status" value="1"/>
</dbReference>
<evidence type="ECO:0000259" key="3">
    <source>
        <dbReference type="PROSITE" id="PS50112"/>
    </source>
</evidence>
<keyword evidence="2" id="KW-0973">c-di-GMP</keyword>
<dbReference type="InterPro" id="IPR035965">
    <property type="entry name" value="PAS-like_dom_sf"/>
</dbReference>
<dbReference type="Gene3D" id="3.30.450.20">
    <property type="entry name" value="PAS domain"/>
    <property type="match status" value="1"/>
</dbReference>
<comment type="caution">
    <text evidence="6">The sequence shown here is derived from an EMBL/GenBank/DDBJ whole genome shotgun (WGS) entry which is preliminary data.</text>
</comment>
<dbReference type="AlphaFoldDB" id="A0A3E0X015"/>
<organism evidence="6 7">
    <name type="scientific">Alkalilimnicola ehrlichii</name>
    <dbReference type="NCBI Taxonomy" id="351052"/>
    <lineage>
        <taxon>Bacteria</taxon>
        <taxon>Pseudomonadati</taxon>
        <taxon>Pseudomonadota</taxon>
        <taxon>Gammaproteobacteria</taxon>
        <taxon>Chromatiales</taxon>
        <taxon>Ectothiorhodospiraceae</taxon>
        <taxon>Alkalilimnicola</taxon>
    </lineage>
</organism>
<reference evidence="7" key="1">
    <citation type="submission" date="2017-05" db="EMBL/GenBank/DDBJ databases">
        <authorList>
            <person name="Sharma S."/>
            <person name="Sidhu C."/>
            <person name="Pinnaka A.K."/>
        </authorList>
    </citation>
    <scope>NUCLEOTIDE SEQUENCE [LARGE SCALE GENOMIC DNA]</scope>
    <source>
        <strain evidence="7">AK93</strain>
    </source>
</reference>
<dbReference type="Gene3D" id="3.30.70.270">
    <property type="match status" value="1"/>
</dbReference>
<sequence>MIDSRHPRVDETATLSTLDSLAAQFSEDELRALLKASSDVVLLFDADGRYLKVAESSRKLLYCPDEALTGRTVHEVLPKSIADCCLERIREALHEKRQIQFDYSMPLASGKRYFSCTVYPLPNRQTVLWFARDISAHRAADLALAARYDMERLISRLSSQFINVEPRHIDAVIDQALGEMGRYFAVDRAYIYRLSENGSHMLNTHGWRKDTIRSRLGYRKPIPNENFPWLMSRLQAQEIIRISAVEQLPAEAESERQTFLDRDANAIVIVPIVFSGSLDGFIGFDANASSREWTDGEVHFLKNAGELFASALQRKQSEEKIRQLAFYDDLTGLPNRTQLRRQLKADIDQSGAPFVLVLLDLDDSSAVNDLLGHDVGDQLLRTLSDRLKRFLGDRHTLGRWGGDEFLLTLPIEAGTEEFMPLARRIQEELVKPVIINEQELRVSCCTGIARYPDDAEDVDSLIRFGEMALHEAKQAGRGSLRRYTRKLKETAARHNLLRGRLRRAVDHGEFTLHYQPLVDCQSGRIIGAEALLRWFDTELGTIGPDQFIPIAEESGLIAPLGEWVLDTACAELRHWHNPLGTLPRISINVSGLQLLDHRLANALDRVIAAQGLQATQIELEITESALMEREAAGLPLLQHLRELGVGIAVDDFGTGYSSLAKIKHMPVNVLKIDRSFIQDIFTDSDDKAIVIAILALAKQLQLKVVAEGVETEQQLQFLQEAGCDLIQGYIFSKPLPAKDFRKLWAKGVADR</sequence>
<dbReference type="InterPro" id="IPR029016">
    <property type="entry name" value="GAF-like_dom_sf"/>
</dbReference>
<dbReference type="SUPFAM" id="SSF55073">
    <property type="entry name" value="Nucleotide cyclase"/>
    <property type="match status" value="1"/>
</dbReference>
<dbReference type="PROSITE" id="PS50883">
    <property type="entry name" value="EAL"/>
    <property type="match status" value="1"/>
</dbReference>
<dbReference type="NCBIfam" id="TIGR00254">
    <property type="entry name" value="GGDEF"/>
    <property type="match status" value="1"/>
</dbReference>
<evidence type="ECO:0000259" key="5">
    <source>
        <dbReference type="PROSITE" id="PS50887"/>
    </source>
</evidence>
<dbReference type="RefSeq" id="WP_116301841.1">
    <property type="nucleotide sequence ID" value="NZ_NFZV01000006.1"/>
</dbReference>
<evidence type="ECO:0000313" key="6">
    <source>
        <dbReference type="EMBL" id="RFA37507.1"/>
    </source>
</evidence>
<dbReference type="Pfam" id="PF08448">
    <property type="entry name" value="PAS_4"/>
    <property type="match status" value="1"/>
</dbReference>
<dbReference type="InterPro" id="IPR029787">
    <property type="entry name" value="Nucleotide_cyclase"/>
</dbReference>
<gene>
    <name evidence="6" type="ORF">CAL65_09555</name>
</gene>
<dbReference type="SMART" id="SM00065">
    <property type="entry name" value="GAF"/>
    <property type="match status" value="1"/>
</dbReference>
<dbReference type="PROSITE" id="PS50112">
    <property type="entry name" value="PAS"/>
    <property type="match status" value="1"/>
</dbReference>
<dbReference type="InterPro" id="IPR000014">
    <property type="entry name" value="PAS"/>
</dbReference>
<evidence type="ECO:0000313" key="7">
    <source>
        <dbReference type="Proteomes" id="UP000256763"/>
    </source>
</evidence>
<dbReference type="SUPFAM" id="SSF55785">
    <property type="entry name" value="PYP-like sensor domain (PAS domain)"/>
    <property type="match status" value="1"/>
</dbReference>
<accession>A0A3E0X015</accession>
<dbReference type="Pfam" id="PF01590">
    <property type="entry name" value="GAF"/>
    <property type="match status" value="1"/>
</dbReference>
<dbReference type="Proteomes" id="UP000256763">
    <property type="component" value="Unassembled WGS sequence"/>
</dbReference>
<dbReference type="InterPro" id="IPR052155">
    <property type="entry name" value="Biofilm_reg_signaling"/>
</dbReference>
<dbReference type="InterPro" id="IPR035919">
    <property type="entry name" value="EAL_sf"/>
</dbReference>
<evidence type="ECO:0000256" key="1">
    <source>
        <dbReference type="ARBA" id="ARBA00012282"/>
    </source>
</evidence>
<dbReference type="PROSITE" id="PS50887">
    <property type="entry name" value="GGDEF"/>
    <property type="match status" value="1"/>
</dbReference>
<dbReference type="Gene3D" id="3.20.20.450">
    <property type="entry name" value="EAL domain"/>
    <property type="match status" value="1"/>
</dbReference>
<dbReference type="InterPro" id="IPR001633">
    <property type="entry name" value="EAL_dom"/>
</dbReference>
<evidence type="ECO:0000256" key="2">
    <source>
        <dbReference type="ARBA" id="ARBA00022636"/>
    </source>
</evidence>
<dbReference type="SMART" id="SM00091">
    <property type="entry name" value="PAS"/>
    <property type="match status" value="1"/>
</dbReference>
<dbReference type="FunFam" id="3.20.20.450:FF:000001">
    <property type="entry name" value="Cyclic di-GMP phosphodiesterase yahA"/>
    <property type="match status" value="1"/>
</dbReference>
<evidence type="ECO:0000259" key="4">
    <source>
        <dbReference type="PROSITE" id="PS50883"/>
    </source>
</evidence>
<dbReference type="CDD" id="cd01948">
    <property type="entry name" value="EAL"/>
    <property type="match status" value="1"/>
</dbReference>
<protein>
    <recommendedName>
        <fullName evidence="1">cyclic-guanylate-specific phosphodiesterase</fullName>
        <ecNumber evidence="1">3.1.4.52</ecNumber>
    </recommendedName>
</protein>
<feature type="domain" description="EAL" evidence="4">
    <location>
        <begin position="494"/>
        <end position="748"/>
    </location>
</feature>
<feature type="domain" description="GGDEF" evidence="5">
    <location>
        <begin position="352"/>
        <end position="485"/>
    </location>
</feature>
<dbReference type="SMART" id="SM00052">
    <property type="entry name" value="EAL"/>
    <property type="match status" value="1"/>
</dbReference>
<dbReference type="InterPro" id="IPR003018">
    <property type="entry name" value="GAF"/>
</dbReference>
<dbReference type="SUPFAM" id="SSF141868">
    <property type="entry name" value="EAL domain-like"/>
    <property type="match status" value="1"/>
</dbReference>
<dbReference type="Pfam" id="PF00990">
    <property type="entry name" value="GGDEF"/>
    <property type="match status" value="1"/>
</dbReference>
<dbReference type="Pfam" id="PF00563">
    <property type="entry name" value="EAL"/>
    <property type="match status" value="1"/>
</dbReference>
<dbReference type="EMBL" id="NFZW01000007">
    <property type="protein sequence ID" value="RFA37507.1"/>
    <property type="molecule type" value="Genomic_DNA"/>
</dbReference>
<feature type="domain" description="PAS" evidence="3">
    <location>
        <begin position="26"/>
        <end position="96"/>
    </location>
</feature>
<dbReference type="SMART" id="SM00267">
    <property type="entry name" value="GGDEF"/>
    <property type="match status" value="1"/>
</dbReference>
<proteinExistence type="predicted"/>
<dbReference type="PANTHER" id="PTHR44757:SF2">
    <property type="entry name" value="BIOFILM ARCHITECTURE MAINTENANCE PROTEIN MBAA"/>
    <property type="match status" value="1"/>
</dbReference>
<dbReference type="InterPro" id="IPR013656">
    <property type="entry name" value="PAS_4"/>
</dbReference>
<dbReference type="OrthoDB" id="9814202at2"/>
<dbReference type="PANTHER" id="PTHR44757">
    <property type="entry name" value="DIGUANYLATE CYCLASE DGCP"/>
    <property type="match status" value="1"/>
</dbReference>
<dbReference type="InterPro" id="IPR000160">
    <property type="entry name" value="GGDEF_dom"/>
</dbReference>
<dbReference type="CDD" id="cd01949">
    <property type="entry name" value="GGDEF"/>
    <property type="match status" value="1"/>
</dbReference>
<name>A0A3E0X015_9GAMM</name>
<dbReference type="GO" id="GO:0071111">
    <property type="term" value="F:cyclic-guanylate-specific phosphodiesterase activity"/>
    <property type="evidence" value="ECO:0007669"/>
    <property type="project" value="UniProtKB-EC"/>
</dbReference>
<dbReference type="EC" id="3.1.4.52" evidence="1"/>